<keyword evidence="5" id="KW-0812">Transmembrane</keyword>
<evidence type="ECO:0000256" key="2">
    <source>
        <dbReference type="ARBA" id="ARBA00022676"/>
    </source>
</evidence>
<comment type="subcellular location">
    <subcellularLocation>
        <location evidence="5">Membrane</location>
        <topology evidence="5">Single-pass membrane protein</topology>
    </subcellularLocation>
</comment>
<keyword evidence="5" id="KW-0732">Signal</keyword>
<dbReference type="EMBL" id="JBEDNZ010000021">
    <property type="protein sequence ID" value="KAL0818827.1"/>
    <property type="molecule type" value="Genomic_DNA"/>
</dbReference>
<evidence type="ECO:0000256" key="5">
    <source>
        <dbReference type="RuleBase" id="RU362059"/>
    </source>
</evidence>
<keyword evidence="3 4" id="KW-0808">Transferase</keyword>
<comment type="caution">
    <text evidence="6">The sequence shown here is derived from an EMBL/GenBank/DDBJ whole genome shotgun (WGS) entry which is preliminary data.</text>
</comment>
<keyword evidence="5" id="KW-1133">Transmembrane helix</keyword>
<dbReference type="InterPro" id="IPR035595">
    <property type="entry name" value="UDP_glycos_trans_CS"/>
</dbReference>
<comment type="catalytic activity">
    <reaction evidence="5">
        <text>glucuronate acceptor + UDP-alpha-D-glucuronate = acceptor beta-D-glucuronoside + UDP + H(+)</text>
        <dbReference type="Rhea" id="RHEA:21032"/>
        <dbReference type="ChEBI" id="CHEBI:15378"/>
        <dbReference type="ChEBI" id="CHEBI:58052"/>
        <dbReference type="ChEBI" id="CHEBI:58223"/>
        <dbReference type="ChEBI" id="CHEBI:132367"/>
        <dbReference type="ChEBI" id="CHEBI:132368"/>
        <dbReference type="EC" id="2.4.1.17"/>
    </reaction>
</comment>
<keyword evidence="5" id="KW-0472">Membrane</keyword>
<gene>
    <name evidence="6" type="ORF">ABMA28_008147</name>
</gene>
<dbReference type="PANTHER" id="PTHR48043">
    <property type="entry name" value="EG:EG0003.4 PROTEIN-RELATED"/>
    <property type="match status" value="1"/>
</dbReference>
<dbReference type="PANTHER" id="PTHR48043:SF159">
    <property type="entry name" value="EG:EG0003.4 PROTEIN-RELATED"/>
    <property type="match status" value="1"/>
</dbReference>
<sequence length="525" mass="58835">MNSLWSLFLCLLCAILCLNVCGAYKILVVFPIAGKSHGILGDGVVRHLLNAGHEVSYITPFPKDNSHKNLRQVDISSDEANAVMMNKANITAIMNKEQDVADPREFFKFILDTQRSTVLNENVQKMLNDPKQTFDAVIAEWMFSELYSGFGPIYGCPFIWLSTTEPHSSILELIDEALNPTYNPGIISTTIPPYTFTERIKELLFYAANYVLKNFVLIGSEREVYEELLVPLIKKKGRPVPTYDEVKYNVSLVLGNSHVSLGQATRLPQSYKAVGGYHIDTNIKPLPEDLKKLLDNAKDGVIYFSMGSNLKSKELPDVFKKSLLKMFGTLKHTVLWKFEDALADLPSNVHIVKWAPQPAILSHPNCILFVTHGGLLSTTETIHFGKPTVGIPVFADQFINVERAVKKGFGKRVDLSYTMAGDLKDAIEEVLANPSYAKKAKELSQIYHDRPTPPGAELVHWVEHVIKTGGAPHLRSPALQVPFYQKLYLDLAALILIVVIALRFIVKRVWKLCSKKTVDSKKKNK</sequence>
<dbReference type="Gene3D" id="3.40.50.2000">
    <property type="entry name" value="Glycogen Phosphorylase B"/>
    <property type="match status" value="1"/>
</dbReference>
<accession>A0ABD0SG57</accession>
<evidence type="ECO:0000256" key="1">
    <source>
        <dbReference type="ARBA" id="ARBA00009995"/>
    </source>
</evidence>
<dbReference type="GO" id="GO:0015020">
    <property type="term" value="F:glucuronosyltransferase activity"/>
    <property type="evidence" value="ECO:0007669"/>
    <property type="project" value="UniProtKB-EC"/>
</dbReference>
<evidence type="ECO:0000256" key="4">
    <source>
        <dbReference type="RuleBase" id="RU003718"/>
    </source>
</evidence>
<dbReference type="PROSITE" id="PS00375">
    <property type="entry name" value="UDPGT"/>
    <property type="match status" value="1"/>
</dbReference>
<keyword evidence="2 4" id="KW-0328">Glycosyltransferase</keyword>
<organism evidence="6 7">
    <name type="scientific">Loxostege sticticalis</name>
    <name type="common">Beet webworm moth</name>
    <dbReference type="NCBI Taxonomy" id="481309"/>
    <lineage>
        <taxon>Eukaryota</taxon>
        <taxon>Metazoa</taxon>
        <taxon>Ecdysozoa</taxon>
        <taxon>Arthropoda</taxon>
        <taxon>Hexapoda</taxon>
        <taxon>Insecta</taxon>
        <taxon>Pterygota</taxon>
        <taxon>Neoptera</taxon>
        <taxon>Endopterygota</taxon>
        <taxon>Lepidoptera</taxon>
        <taxon>Glossata</taxon>
        <taxon>Ditrysia</taxon>
        <taxon>Pyraloidea</taxon>
        <taxon>Crambidae</taxon>
        <taxon>Pyraustinae</taxon>
        <taxon>Loxostege</taxon>
    </lineage>
</organism>
<feature type="chain" id="PRO_5044525357" description="UDP-glucuronosyltransferase" evidence="5">
    <location>
        <begin position="24"/>
        <end position="525"/>
    </location>
</feature>
<name>A0ABD0SG57_LOXSC</name>
<dbReference type="InterPro" id="IPR002213">
    <property type="entry name" value="UDP_glucos_trans"/>
</dbReference>
<protein>
    <recommendedName>
        <fullName evidence="5">UDP-glucuronosyltransferase</fullName>
        <ecNumber evidence="5">2.4.1.17</ecNumber>
    </recommendedName>
</protein>
<reference evidence="6 7" key="1">
    <citation type="submission" date="2024-06" db="EMBL/GenBank/DDBJ databases">
        <title>A chromosome-level genome assembly of beet webworm, Loxostege sticticalis.</title>
        <authorList>
            <person name="Zhang Y."/>
        </authorList>
    </citation>
    <scope>NUCLEOTIDE SEQUENCE [LARGE SCALE GENOMIC DNA]</scope>
    <source>
        <strain evidence="6">AQ028</strain>
        <tissue evidence="6">Male pupae</tissue>
    </source>
</reference>
<evidence type="ECO:0000313" key="7">
    <source>
        <dbReference type="Proteomes" id="UP001549921"/>
    </source>
</evidence>
<dbReference type="SUPFAM" id="SSF53756">
    <property type="entry name" value="UDP-Glycosyltransferase/glycogen phosphorylase"/>
    <property type="match status" value="1"/>
</dbReference>
<comment type="similarity">
    <text evidence="1 4">Belongs to the UDP-glycosyltransferase family.</text>
</comment>
<dbReference type="AlphaFoldDB" id="A0ABD0SG57"/>
<dbReference type="EC" id="2.4.1.17" evidence="5"/>
<dbReference type="Pfam" id="PF00201">
    <property type="entry name" value="UDPGT"/>
    <property type="match status" value="1"/>
</dbReference>
<feature type="signal peptide" evidence="5">
    <location>
        <begin position="1"/>
        <end position="23"/>
    </location>
</feature>
<dbReference type="InterPro" id="IPR050271">
    <property type="entry name" value="UDP-glycosyltransferase"/>
</dbReference>
<feature type="transmembrane region" description="Helical" evidence="5">
    <location>
        <begin position="487"/>
        <end position="506"/>
    </location>
</feature>
<dbReference type="Proteomes" id="UP001549921">
    <property type="component" value="Unassembled WGS sequence"/>
</dbReference>
<evidence type="ECO:0000313" key="6">
    <source>
        <dbReference type="EMBL" id="KAL0818827.1"/>
    </source>
</evidence>
<dbReference type="FunFam" id="3.40.50.2000:FF:000050">
    <property type="entry name" value="UDP-glucuronosyltransferase"/>
    <property type="match status" value="1"/>
</dbReference>
<dbReference type="CDD" id="cd03784">
    <property type="entry name" value="GT1_Gtf-like"/>
    <property type="match status" value="1"/>
</dbReference>
<dbReference type="GO" id="GO:0016020">
    <property type="term" value="C:membrane"/>
    <property type="evidence" value="ECO:0007669"/>
    <property type="project" value="UniProtKB-SubCell"/>
</dbReference>
<proteinExistence type="inferred from homology"/>
<evidence type="ECO:0000256" key="3">
    <source>
        <dbReference type="ARBA" id="ARBA00022679"/>
    </source>
</evidence>